<protein>
    <submittedName>
        <fullName evidence="1">Uncharacterized protein</fullName>
    </submittedName>
</protein>
<keyword evidence="2" id="KW-1185">Reference proteome</keyword>
<dbReference type="Proteomes" id="UP000785679">
    <property type="component" value="Unassembled WGS sequence"/>
</dbReference>
<organism evidence="1 2">
    <name type="scientific">Halteria grandinella</name>
    <dbReference type="NCBI Taxonomy" id="5974"/>
    <lineage>
        <taxon>Eukaryota</taxon>
        <taxon>Sar</taxon>
        <taxon>Alveolata</taxon>
        <taxon>Ciliophora</taxon>
        <taxon>Intramacronucleata</taxon>
        <taxon>Spirotrichea</taxon>
        <taxon>Stichotrichia</taxon>
        <taxon>Sporadotrichida</taxon>
        <taxon>Halteriidae</taxon>
        <taxon>Halteria</taxon>
    </lineage>
</organism>
<proteinExistence type="predicted"/>
<name>A0A8J8NJ72_HALGN</name>
<dbReference type="AlphaFoldDB" id="A0A8J8NJ72"/>
<evidence type="ECO:0000313" key="2">
    <source>
        <dbReference type="Proteomes" id="UP000785679"/>
    </source>
</evidence>
<accession>A0A8J8NJ72</accession>
<reference evidence="1" key="1">
    <citation type="submission" date="2019-06" db="EMBL/GenBank/DDBJ databases">
        <authorList>
            <person name="Zheng W."/>
        </authorList>
    </citation>
    <scope>NUCLEOTIDE SEQUENCE</scope>
    <source>
        <strain evidence="1">QDHG01</strain>
    </source>
</reference>
<sequence>MFHQQIMQLQVYYTVLEYYFLIMDSFGTVLISRITNSLQICSTQSISIAIQLISINIELFIRVAEDANPKICKIPFHFHYQSLTNLLTCASCDEGMQHYPVREKKYTPKTVYECQSCVPDCNEYDRNIANAGRQEYIKG</sequence>
<gene>
    <name evidence="1" type="ORF">FGO68_gene17550</name>
</gene>
<dbReference type="EMBL" id="RRYP01015028">
    <property type="protein sequence ID" value="TNV75703.1"/>
    <property type="molecule type" value="Genomic_DNA"/>
</dbReference>
<comment type="caution">
    <text evidence="1">The sequence shown here is derived from an EMBL/GenBank/DDBJ whole genome shotgun (WGS) entry which is preliminary data.</text>
</comment>
<evidence type="ECO:0000313" key="1">
    <source>
        <dbReference type="EMBL" id="TNV75703.1"/>
    </source>
</evidence>